<dbReference type="CDD" id="cd04301">
    <property type="entry name" value="NAT_SF"/>
    <property type="match status" value="1"/>
</dbReference>
<dbReference type="PANTHER" id="PTHR43420">
    <property type="entry name" value="ACETYLTRANSFERASE"/>
    <property type="match status" value="1"/>
</dbReference>
<evidence type="ECO:0000259" key="3">
    <source>
        <dbReference type="PROSITE" id="PS51186"/>
    </source>
</evidence>
<dbReference type="InterPro" id="IPR016181">
    <property type="entry name" value="Acyl_CoA_acyltransferase"/>
</dbReference>
<reference evidence="5" key="1">
    <citation type="journal article" date="2019" name="Int. J. Syst. Evol. Microbiol.">
        <title>The Global Catalogue of Microorganisms (GCM) 10K type strain sequencing project: providing services to taxonomists for standard genome sequencing and annotation.</title>
        <authorList>
            <consortium name="The Broad Institute Genomics Platform"/>
            <consortium name="The Broad Institute Genome Sequencing Center for Infectious Disease"/>
            <person name="Wu L."/>
            <person name="Ma J."/>
        </authorList>
    </citation>
    <scope>NUCLEOTIDE SEQUENCE [LARGE SCALE GENOMIC DNA]</scope>
    <source>
        <strain evidence="5">JCM 14162</strain>
    </source>
</reference>
<feature type="domain" description="N-acetyltransferase" evidence="3">
    <location>
        <begin position="1"/>
        <end position="156"/>
    </location>
</feature>
<keyword evidence="2" id="KW-0012">Acyltransferase</keyword>
<proteinExistence type="predicted"/>
<gene>
    <name evidence="4" type="ORF">GCM10009096_23910</name>
</gene>
<accession>A0ABP3KJ86</accession>
<dbReference type="Gene3D" id="3.40.630.30">
    <property type="match status" value="1"/>
</dbReference>
<keyword evidence="1" id="KW-0808">Transferase</keyword>
<dbReference type="InterPro" id="IPR050680">
    <property type="entry name" value="YpeA/RimI_acetyltransf"/>
</dbReference>
<comment type="caution">
    <text evidence="4">The sequence shown here is derived from an EMBL/GenBank/DDBJ whole genome shotgun (WGS) entry which is preliminary data.</text>
</comment>
<protein>
    <recommendedName>
        <fullName evidence="3">N-acetyltransferase domain-containing protein</fullName>
    </recommendedName>
</protein>
<dbReference type="Pfam" id="PF00583">
    <property type="entry name" value="Acetyltransf_1"/>
    <property type="match status" value="1"/>
</dbReference>
<dbReference type="PANTHER" id="PTHR43420:SF47">
    <property type="entry name" value="N-ACETYLTRANSFERASE DOMAIN-CONTAINING PROTEIN"/>
    <property type="match status" value="1"/>
</dbReference>
<name>A0ABP3KJ86_9SPHN</name>
<dbReference type="Proteomes" id="UP001500713">
    <property type="component" value="Unassembled WGS sequence"/>
</dbReference>
<dbReference type="EMBL" id="BAAAEM010000003">
    <property type="protein sequence ID" value="GAA0481010.1"/>
    <property type="molecule type" value="Genomic_DNA"/>
</dbReference>
<sequence length="167" mass="18980">MNIRPAEDKDRPIIADIHARSWQENYRDYLSDDLLDNRLSEMMADRWANMDIGAQDIVLVAEDDQVQGFVAVWDDEMPYIDNLHVSSDCRSKGIGRKLLAAAARAAKANGRKTIWLHVVVGNDRARNLYTRLGGVPDGVEDKDLYGTMVPNERILWRDINILAEQSN</sequence>
<dbReference type="PROSITE" id="PS51186">
    <property type="entry name" value="GNAT"/>
    <property type="match status" value="1"/>
</dbReference>
<evidence type="ECO:0000313" key="5">
    <source>
        <dbReference type="Proteomes" id="UP001500713"/>
    </source>
</evidence>
<evidence type="ECO:0000313" key="4">
    <source>
        <dbReference type="EMBL" id="GAA0481010.1"/>
    </source>
</evidence>
<evidence type="ECO:0000256" key="1">
    <source>
        <dbReference type="ARBA" id="ARBA00022679"/>
    </source>
</evidence>
<dbReference type="InterPro" id="IPR000182">
    <property type="entry name" value="GNAT_dom"/>
</dbReference>
<dbReference type="SUPFAM" id="SSF55729">
    <property type="entry name" value="Acyl-CoA N-acyltransferases (Nat)"/>
    <property type="match status" value="1"/>
</dbReference>
<keyword evidence="5" id="KW-1185">Reference proteome</keyword>
<evidence type="ECO:0000256" key="2">
    <source>
        <dbReference type="ARBA" id="ARBA00023315"/>
    </source>
</evidence>
<organism evidence="4 5">
    <name type="scientific">Parasphingorhabdus litoris</name>
    <dbReference type="NCBI Taxonomy" id="394733"/>
    <lineage>
        <taxon>Bacteria</taxon>
        <taxon>Pseudomonadati</taxon>
        <taxon>Pseudomonadota</taxon>
        <taxon>Alphaproteobacteria</taxon>
        <taxon>Sphingomonadales</taxon>
        <taxon>Sphingomonadaceae</taxon>
        <taxon>Parasphingorhabdus</taxon>
    </lineage>
</organism>
<dbReference type="RefSeq" id="WP_229953554.1">
    <property type="nucleotide sequence ID" value="NZ_BAAAEM010000003.1"/>
</dbReference>